<dbReference type="AlphaFoldDB" id="A0A427TWR5"/>
<reference evidence="2" key="1">
    <citation type="submission" date="2018-12" db="EMBL/GenBank/DDBJ databases">
        <title>Bacillus chawlae sp. nov., Bacillus glennii sp. nov., and Bacillus saganii sp. nov. Isolated from the Vehicle Assembly Building at Kennedy Space Center where the Viking Spacecraft were Assembled.</title>
        <authorList>
            <person name="Seuylemezian A."/>
            <person name="Vaishampayan P."/>
        </authorList>
    </citation>
    <scope>NUCLEOTIDE SEQUENCE [LARGE SCALE GENOMIC DNA]</scope>
    <source>
        <strain evidence="2">DSM 13966</strain>
    </source>
</reference>
<gene>
    <name evidence="1" type="ORF">EJA10_03155</name>
</gene>
<evidence type="ECO:0000313" key="2">
    <source>
        <dbReference type="Proteomes" id="UP000279911"/>
    </source>
</evidence>
<sequence length="141" mass="16167">MHIEYIRYLQSMNNANSSNDNSIAESQFSSPFYEKIRVERKIGSYLIKKIKEKPSFIILTGHAGDGKTSLLHQILRQVDAIPAEEQLKEEDTVQNRMTGNLLYYVKDMSELVSDKQKNVSNRGSQLLTMRVQVSLFLIQAL</sequence>
<comment type="caution">
    <text evidence="1">The sequence shown here is derived from an EMBL/GenBank/DDBJ whole genome shotgun (WGS) entry which is preliminary data.</text>
</comment>
<dbReference type="EMBL" id="RSFW01000006">
    <property type="protein sequence ID" value="RSD28595.1"/>
    <property type="molecule type" value="Genomic_DNA"/>
</dbReference>
<name>A0A427TWR5_9BACI</name>
<accession>A0A427TWR5</accession>
<dbReference type="RefSeq" id="WP_125478558.1">
    <property type="nucleotide sequence ID" value="NZ_RSFW01000006.1"/>
</dbReference>
<evidence type="ECO:0008006" key="3">
    <source>
        <dbReference type="Google" id="ProtNLM"/>
    </source>
</evidence>
<protein>
    <recommendedName>
        <fullName evidence="3">ATP-binding protein</fullName>
    </recommendedName>
</protein>
<dbReference type="SUPFAM" id="SSF52540">
    <property type="entry name" value="P-loop containing nucleoside triphosphate hydrolases"/>
    <property type="match status" value="1"/>
</dbReference>
<dbReference type="InterPro" id="IPR027417">
    <property type="entry name" value="P-loop_NTPase"/>
</dbReference>
<organism evidence="1 2">
    <name type="scientific">Mesobacillus subterraneus</name>
    <dbReference type="NCBI Taxonomy" id="285983"/>
    <lineage>
        <taxon>Bacteria</taxon>
        <taxon>Bacillati</taxon>
        <taxon>Bacillota</taxon>
        <taxon>Bacilli</taxon>
        <taxon>Bacillales</taxon>
        <taxon>Bacillaceae</taxon>
        <taxon>Mesobacillus</taxon>
    </lineage>
</organism>
<dbReference type="OrthoDB" id="9801841at2"/>
<proteinExistence type="predicted"/>
<dbReference type="Proteomes" id="UP000279911">
    <property type="component" value="Unassembled WGS sequence"/>
</dbReference>
<evidence type="ECO:0000313" key="1">
    <source>
        <dbReference type="EMBL" id="RSD28595.1"/>
    </source>
</evidence>